<dbReference type="InterPro" id="IPR026265">
    <property type="entry name" value="LptC"/>
</dbReference>
<dbReference type="NCBIfam" id="TIGR04409">
    <property type="entry name" value="LptC_YrbK"/>
    <property type="match status" value="1"/>
</dbReference>
<evidence type="ECO:0000313" key="9">
    <source>
        <dbReference type="Proteomes" id="UP000004671"/>
    </source>
</evidence>
<keyword evidence="4" id="KW-1133">Transmembrane helix</keyword>
<dbReference type="GO" id="GO:0030288">
    <property type="term" value="C:outer membrane-bounded periplasmic space"/>
    <property type="evidence" value="ECO:0007669"/>
    <property type="project" value="TreeGrafter"/>
</dbReference>
<dbReference type="Proteomes" id="UP000183868">
    <property type="component" value="Chromosome"/>
</dbReference>
<evidence type="ECO:0000313" key="8">
    <source>
        <dbReference type="EMBL" id="EHO42728.1"/>
    </source>
</evidence>
<keyword evidence="2" id="KW-0997">Cell inner membrane</keyword>
<accession>H1XTW1</accession>
<dbReference type="PaxDb" id="880073-Calab_3122"/>
<dbReference type="InterPro" id="IPR010664">
    <property type="entry name" value="LipoPS_assembly_LptC-rel"/>
</dbReference>
<dbReference type="EMBL" id="CM001402">
    <property type="protein sequence ID" value="EHO42728.1"/>
    <property type="molecule type" value="Genomic_DNA"/>
</dbReference>
<name>H1XTW1_CALAY</name>
<evidence type="ECO:0000256" key="5">
    <source>
        <dbReference type="ARBA" id="ARBA00023136"/>
    </source>
</evidence>
<dbReference type="Gene3D" id="2.60.450.10">
    <property type="entry name" value="Lipopolysaccharide (LPS) transport protein A like domain"/>
    <property type="match status" value="1"/>
</dbReference>
<reference evidence="8 9" key="1">
    <citation type="submission" date="2011-09" db="EMBL/GenBank/DDBJ databases">
        <title>The permanent draft genome of Caldithrix abyssi DSM 13497.</title>
        <authorList>
            <consortium name="US DOE Joint Genome Institute (JGI-PGF)"/>
            <person name="Lucas S."/>
            <person name="Han J."/>
            <person name="Lapidus A."/>
            <person name="Bruce D."/>
            <person name="Goodwin L."/>
            <person name="Pitluck S."/>
            <person name="Peters L."/>
            <person name="Kyrpides N."/>
            <person name="Mavromatis K."/>
            <person name="Ivanova N."/>
            <person name="Mikhailova N."/>
            <person name="Chertkov O."/>
            <person name="Detter J.C."/>
            <person name="Tapia R."/>
            <person name="Han C."/>
            <person name="Land M."/>
            <person name="Hauser L."/>
            <person name="Markowitz V."/>
            <person name="Cheng J.-F."/>
            <person name="Hugenholtz P."/>
            <person name="Woyke T."/>
            <person name="Wu D."/>
            <person name="Spring S."/>
            <person name="Brambilla E."/>
            <person name="Klenk H.-P."/>
            <person name="Eisen J.A."/>
        </authorList>
    </citation>
    <scope>NUCLEOTIDE SEQUENCE [LARGE SCALE GENOMIC DNA]</scope>
    <source>
        <strain evidence="8 9">DSM 13497</strain>
    </source>
</reference>
<dbReference type="KEGG" id="caby:Cabys_2000"/>
<dbReference type="InParanoid" id="H1XTW1"/>
<dbReference type="eggNOG" id="COG3117">
    <property type="taxonomic scope" value="Bacteria"/>
</dbReference>
<dbReference type="PANTHER" id="PTHR37481">
    <property type="entry name" value="LIPOPOLYSACCHARIDE EXPORT SYSTEM PROTEIN LPTC"/>
    <property type="match status" value="1"/>
</dbReference>
<dbReference type="AlphaFoldDB" id="H1XTW1"/>
<feature type="chain" id="PRO_5010834633" evidence="6">
    <location>
        <begin position="22"/>
        <end position="179"/>
    </location>
</feature>
<dbReference type="Pfam" id="PF06835">
    <property type="entry name" value="LptC"/>
    <property type="match status" value="1"/>
</dbReference>
<protein>
    <submittedName>
        <fullName evidence="7">LPS export ABC transporter protein LptC</fullName>
    </submittedName>
</protein>
<keyword evidence="9" id="KW-1185">Reference proteome</keyword>
<dbReference type="Proteomes" id="UP000004671">
    <property type="component" value="Chromosome"/>
</dbReference>
<proteinExistence type="predicted"/>
<keyword evidence="6" id="KW-0732">Signal</keyword>
<dbReference type="HOGENOM" id="CLU_128626_0_0_0"/>
<dbReference type="InterPro" id="IPR052363">
    <property type="entry name" value="LPS_export_LptC"/>
</dbReference>
<feature type="signal peptide" evidence="6">
    <location>
        <begin position="1"/>
        <end position="21"/>
    </location>
</feature>
<dbReference type="EMBL" id="CP018099">
    <property type="protein sequence ID" value="APF18749.1"/>
    <property type="molecule type" value="Genomic_DNA"/>
</dbReference>
<dbReference type="GO" id="GO:0017089">
    <property type="term" value="F:glycolipid transfer activity"/>
    <property type="evidence" value="ECO:0007669"/>
    <property type="project" value="TreeGrafter"/>
</dbReference>
<keyword evidence="3" id="KW-0812">Transmembrane</keyword>
<dbReference type="GO" id="GO:0015221">
    <property type="term" value="F:lipopolysaccharide transmembrane transporter activity"/>
    <property type="evidence" value="ECO:0007669"/>
    <property type="project" value="InterPro"/>
</dbReference>
<evidence type="ECO:0000256" key="2">
    <source>
        <dbReference type="ARBA" id="ARBA00022519"/>
    </source>
</evidence>
<evidence type="ECO:0000313" key="7">
    <source>
        <dbReference type="EMBL" id="APF18749.1"/>
    </source>
</evidence>
<sequence length="179" mass="20227" precursor="true">MKWKCCLLLAFLLLACSQETPQTGQAPEPQAFPDQESWNTTVLITKDGKTVGVLKAGHVQKFSKKNVTLLDENIQVDFYDEFGNHKSVLTAQGGRINDQTQDMEAYGNVVVVSDSGVTLYTDTLKWDNKKQEIYSEIPIMLTTEENDTLYGDRFRSSPDLINYEIINPRGRSSKKIDLE</sequence>
<dbReference type="GO" id="GO:0005886">
    <property type="term" value="C:plasma membrane"/>
    <property type="evidence" value="ECO:0007669"/>
    <property type="project" value="InterPro"/>
</dbReference>
<evidence type="ECO:0000256" key="1">
    <source>
        <dbReference type="ARBA" id="ARBA00022475"/>
    </source>
</evidence>
<evidence type="ECO:0000256" key="3">
    <source>
        <dbReference type="ARBA" id="ARBA00022692"/>
    </source>
</evidence>
<dbReference type="STRING" id="880073.Cabys_2000"/>
<evidence type="ECO:0000313" key="10">
    <source>
        <dbReference type="Proteomes" id="UP000183868"/>
    </source>
</evidence>
<reference evidence="7 10" key="2">
    <citation type="submission" date="2016-11" db="EMBL/GenBank/DDBJ databases">
        <title>Genomic analysis of Caldithrix abyssi and proposal of a novel bacterial phylum Caldithrichaeota.</title>
        <authorList>
            <person name="Kublanov I."/>
            <person name="Sigalova O."/>
            <person name="Gavrilov S."/>
            <person name="Lebedinsky A."/>
            <person name="Ivanova N."/>
            <person name="Daum C."/>
            <person name="Reddy T."/>
            <person name="Klenk H.P."/>
            <person name="Goker M."/>
            <person name="Reva O."/>
            <person name="Miroshnichenko M."/>
            <person name="Kyprides N."/>
            <person name="Woyke T."/>
            <person name="Gelfand M."/>
        </authorList>
    </citation>
    <scope>NUCLEOTIDE SEQUENCE [LARGE SCALE GENOMIC DNA]</scope>
    <source>
        <strain evidence="7 10">LF13</strain>
    </source>
</reference>
<dbReference type="RefSeq" id="WP_006930083.1">
    <property type="nucleotide sequence ID" value="NZ_CM001402.1"/>
</dbReference>
<dbReference type="OrthoDB" id="9812080at2"/>
<keyword evidence="1" id="KW-1003">Cell membrane</keyword>
<evidence type="ECO:0000256" key="4">
    <source>
        <dbReference type="ARBA" id="ARBA00022989"/>
    </source>
</evidence>
<dbReference type="PROSITE" id="PS51257">
    <property type="entry name" value="PROKAR_LIPOPROTEIN"/>
    <property type="match status" value="1"/>
</dbReference>
<organism evidence="8 9">
    <name type="scientific">Caldithrix abyssi DSM 13497</name>
    <dbReference type="NCBI Taxonomy" id="880073"/>
    <lineage>
        <taxon>Bacteria</taxon>
        <taxon>Pseudomonadati</taxon>
        <taxon>Calditrichota</taxon>
        <taxon>Calditrichia</taxon>
        <taxon>Calditrichales</taxon>
        <taxon>Calditrichaceae</taxon>
        <taxon>Caldithrix</taxon>
    </lineage>
</organism>
<evidence type="ECO:0000256" key="6">
    <source>
        <dbReference type="SAM" id="SignalP"/>
    </source>
</evidence>
<keyword evidence="5" id="KW-0472">Membrane</keyword>
<gene>
    <name evidence="7" type="ORF">Cabys_2000</name>
    <name evidence="8" type="ORF">Calab_3122</name>
</gene>
<dbReference type="PANTHER" id="PTHR37481:SF1">
    <property type="entry name" value="LIPOPOLYSACCHARIDE EXPORT SYSTEM PROTEIN LPTC"/>
    <property type="match status" value="1"/>
</dbReference>